<proteinExistence type="predicted"/>
<evidence type="ECO:0000313" key="2">
    <source>
        <dbReference type="Proteomes" id="UP001281147"/>
    </source>
</evidence>
<organism evidence="1 2">
    <name type="scientific">Vermiconidia calcicola</name>
    <dbReference type="NCBI Taxonomy" id="1690605"/>
    <lineage>
        <taxon>Eukaryota</taxon>
        <taxon>Fungi</taxon>
        <taxon>Dikarya</taxon>
        <taxon>Ascomycota</taxon>
        <taxon>Pezizomycotina</taxon>
        <taxon>Dothideomycetes</taxon>
        <taxon>Dothideomycetidae</taxon>
        <taxon>Mycosphaerellales</taxon>
        <taxon>Extremaceae</taxon>
        <taxon>Vermiconidia</taxon>
    </lineage>
</organism>
<evidence type="ECO:0000313" key="1">
    <source>
        <dbReference type="EMBL" id="KAK3710606.1"/>
    </source>
</evidence>
<gene>
    <name evidence="1" type="ORF">LTR37_010233</name>
</gene>
<protein>
    <submittedName>
        <fullName evidence="1">Uncharacterized protein</fullName>
    </submittedName>
</protein>
<accession>A0ACC3N5Q2</accession>
<comment type="caution">
    <text evidence="1">The sequence shown here is derived from an EMBL/GenBank/DDBJ whole genome shotgun (WGS) entry which is preliminary data.</text>
</comment>
<dbReference type="EMBL" id="JAUTXU010000083">
    <property type="protein sequence ID" value="KAK3710606.1"/>
    <property type="molecule type" value="Genomic_DNA"/>
</dbReference>
<keyword evidence="2" id="KW-1185">Reference proteome</keyword>
<reference evidence="1" key="1">
    <citation type="submission" date="2023-07" db="EMBL/GenBank/DDBJ databases">
        <title>Black Yeasts Isolated from many extreme environments.</title>
        <authorList>
            <person name="Coleine C."/>
            <person name="Stajich J.E."/>
            <person name="Selbmann L."/>
        </authorList>
    </citation>
    <scope>NUCLEOTIDE SEQUENCE</scope>
    <source>
        <strain evidence="1">CCFEE 5714</strain>
    </source>
</reference>
<name>A0ACC3N5Q2_9PEZI</name>
<dbReference type="Proteomes" id="UP001281147">
    <property type="component" value="Unassembled WGS sequence"/>
</dbReference>
<sequence length="77" mass="8486">MAALIDRDTNAQPTSNPTKDPEKPAIGEENKPQDGRQQYNYQLLEKAVAESNGPSDAIMSPASQKLSGFKQRQIDKQ</sequence>